<accession>I7MFM4</accession>
<gene>
    <name evidence="4" type="ORF">TTHERM_00755770</name>
</gene>
<keyword evidence="1" id="KW-0175">Coiled coil</keyword>
<dbReference type="Proteomes" id="UP000009168">
    <property type="component" value="Unassembled WGS sequence"/>
</dbReference>
<dbReference type="InParanoid" id="I7MFM4"/>
<evidence type="ECO:0000313" key="5">
    <source>
        <dbReference type="Proteomes" id="UP000009168"/>
    </source>
</evidence>
<protein>
    <submittedName>
        <fullName evidence="4">Transmembrane protein, putative</fullName>
    </submittedName>
</protein>
<keyword evidence="3" id="KW-1133">Transmembrane helix</keyword>
<feature type="coiled-coil region" evidence="1">
    <location>
        <begin position="332"/>
        <end position="373"/>
    </location>
</feature>
<organism evidence="4 5">
    <name type="scientific">Tetrahymena thermophila (strain SB210)</name>
    <dbReference type="NCBI Taxonomy" id="312017"/>
    <lineage>
        <taxon>Eukaryota</taxon>
        <taxon>Sar</taxon>
        <taxon>Alveolata</taxon>
        <taxon>Ciliophora</taxon>
        <taxon>Intramacronucleata</taxon>
        <taxon>Oligohymenophorea</taxon>
        <taxon>Hymenostomatida</taxon>
        <taxon>Tetrahymenina</taxon>
        <taxon>Tetrahymenidae</taxon>
        <taxon>Tetrahymena</taxon>
    </lineage>
</organism>
<dbReference type="eggNOG" id="ENOG502STRH">
    <property type="taxonomic scope" value="Eukaryota"/>
</dbReference>
<feature type="transmembrane region" description="Helical" evidence="3">
    <location>
        <begin position="12"/>
        <end position="35"/>
    </location>
</feature>
<keyword evidence="5" id="KW-1185">Reference proteome</keyword>
<name>I7MFM4_TETTS</name>
<evidence type="ECO:0000313" key="4">
    <source>
        <dbReference type="EMBL" id="EAR84043.3"/>
    </source>
</evidence>
<feature type="region of interest" description="Disordered" evidence="2">
    <location>
        <begin position="380"/>
        <end position="401"/>
    </location>
</feature>
<dbReference type="KEGG" id="tet:TTHERM_00755770"/>
<keyword evidence="3 4" id="KW-0812">Transmembrane</keyword>
<sequence length="401" mass="47958">MHIKFYKIQVQFYSYSYSNLTQLTFLIIIIIYFIVQSRTKYLNNLKIRSYLNQILESDEYVHFPEVKLFPFFIFEVYKETSQNSIIIEYDFVRLEIRERGSKNQVTTYKFYDIDGTVYSQKEDEYIINLKIQFKTHSFSYRAKFISQRNQIVEITQIAKAVSEENKPFLKFINPVFKDVYNNSLDIFKIPELKSQFKNKFYWNDNIMPAKALAKIQASLQKKFNSTKIYFLIGLNILVISKDIDGEDILQAIPIKKEYMAYVINKQSIQLYILNKNSKYKFHSEEDALKFNAAIKRCYDMRRNNMAPRTIIPVNTEFMMGTSYLRPFRSMLIQKIKSKIGELNEKQKKYMKKIEELQRENENDEHLKKIIEEKLANQSINQNDKKLNSLNQEISSPYQHKQ</sequence>
<evidence type="ECO:0000256" key="2">
    <source>
        <dbReference type="SAM" id="MobiDB-lite"/>
    </source>
</evidence>
<dbReference type="RefSeq" id="XP_001031706.3">
    <property type="nucleotide sequence ID" value="XM_001031706.3"/>
</dbReference>
<dbReference type="EMBL" id="GG662437">
    <property type="protein sequence ID" value="EAR84043.3"/>
    <property type="molecule type" value="Genomic_DNA"/>
</dbReference>
<evidence type="ECO:0000256" key="1">
    <source>
        <dbReference type="SAM" id="Coils"/>
    </source>
</evidence>
<evidence type="ECO:0000256" key="3">
    <source>
        <dbReference type="SAM" id="Phobius"/>
    </source>
</evidence>
<dbReference type="GeneID" id="7826354"/>
<dbReference type="AlphaFoldDB" id="I7MFM4"/>
<dbReference type="OrthoDB" id="295670at2759"/>
<keyword evidence="3" id="KW-0472">Membrane</keyword>
<reference evidence="5" key="1">
    <citation type="journal article" date="2006" name="PLoS Biol.">
        <title>Macronuclear genome sequence of the ciliate Tetrahymena thermophila, a model eukaryote.</title>
        <authorList>
            <person name="Eisen J.A."/>
            <person name="Coyne R.S."/>
            <person name="Wu M."/>
            <person name="Wu D."/>
            <person name="Thiagarajan M."/>
            <person name="Wortman J.R."/>
            <person name="Badger J.H."/>
            <person name="Ren Q."/>
            <person name="Amedeo P."/>
            <person name="Jones K.M."/>
            <person name="Tallon L.J."/>
            <person name="Delcher A.L."/>
            <person name="Salzberg S.L."/>
            <person name="Silva J.C."/>
            <person name="Haas B.J."/>
            <person name="Majoros W.H."/>
            <person name="Farzad M."/>
            <person name="Carlton J.M."/>
            <person name="Smith R.K. Jr."/>
            <person name="Garg J."/>
            <person name="Pearlman R.E."/>
            <person name="Karrer K.M."/>
            <person name="Sun L."/>
            <person name="Manning G."/>
            <person name="Elde N.C."/>
            <person name="Turkewitz A.P."/>
            <person name="Asai D.J."/>
            <person name="Wilkes D.E."/>
            <person name="Wang Y."/>
            <person name="Cai H."/>
            <person name="Collins K."/>
            <person name="Stewart B.A."/>
            <person name="Lee S.R."/>
            <person name="Wilamowska K."/>
            <person name="Weinberg Z."/>
            <person name="Ruzzo W.L."/>
            <person name="Wloga D."/>
            <person name="Gaertig J."/>
            <person name="Frankel J."/>
            <person name="Tsao C.-C."/>
            <person name="Gorovsky M.A."/>
            <person name="Keeling P.J."/>
            <person name="Waller R.F."/>
            <person name="Patron N.J."/>
            <person name="Cherry J.M."/>
            <person name="Stover N.A."/>
            <person name="Krieger C.J."/>
            <person name="del Toro C."/>
            <person name="Ryder H.F."/>
            <person name="Williamson S.C."/>
            <person name="Barbeau R.A."/>
            <person name="Hamilton E.P."/>
            <person name="Orias E."/>
        </authorList>
    </citation>
    <scope>NUCLEOTIDE SEQUENCE [LARGE SCALE GENOMIC DNA]</scope>
    <source>
        <strain evidence="5">SB210</strain>
    </source>
</reference>
<proteinExistence type="predicted"/>